<protein>
    <submittedName>
        <fullName evidence="1">Uncharacterized protein</fullName>
    </submittedName>
</protein>
<dbReference type="EMBL" id="QJKJ01004468">
    <property type="protein sequence ID" value="RDX94046.1"/>
    <property type="molecule type" value="Genomic_DNA"/>
</dbReference>
<organism evidence="1 2">
    <name type="scientific">Mucuna pruriens</name>
    <name type="common">Velvet bean</name>
    <name type="synonym">Dolichos pruriens</name>
    <dbReference type="NCBI Taxonomy" id="157652"/>
    <lineage>
        <taxon>Eukaryota</taxon>
        <taxon>Viridiplantae</taxon>
        <taxon>Streptophyta</taxon>
        <taxon>Embryophyta</taxon>
        <taxon>Tracheophyta</taxon>
        <taxon>Spermatophyta</taxon>
        <taxon>Magnoliopsida</taxon>
        <taxon>eudicotyledons</taxon>
        <taxon>Gunneridae</taxon>
        <taxon>Pentapetalae</taxon>
        <taxon>rosids</taxon>
        <taxon>fabids</taxon>
        <taxon>Fabales</taxon>
        <taxon>Fabaceae</taxon>
        <taxon>Papilionoideae</taxon>
        <taxon>50 kb inversion clade</taxon>
        <taxon>NPAAA clade</taxon>
        <taxon>indigoferoid/millettioid clade</taxon>
        <taxon>Phaseoleae</taxon>
        <taxon>Mucuna</taxon>
    </lineage>
</organism>
<dbReference type="AlphaFoldDB" id="A0A371GUC6"/>
<name>A0A371GUC6_MUCPR</name>
<sequence length="195" mass="22492">MFVTRKVIPTINNPPNVQTYSSALKPTTLQGDIIVLSLNIKDASNNIANKHDQDIIKKHKSYFIILIESHIQFDRTKTFWNQLRLHLVFVEEGMKKWACIGPYPNNLIIILALFICTNINNPWLFGRNYNENLLRNEQKAVLSQVLDTCGLLDLYMNKECFTWYKNDRNKSVLTKKLDKKSEGNMGKTSSNPCQG</sequence>
<proteinExistence type="predicted"/>
<dbReference type="Proteomes" id="UP000257109">
    <property type="component" value="Unassembled WGS sequence"/>
</dbReference>
<accession>A0A371GUC6</accession>
<keyword evidence="2" id="KW-1185">Reference proteome</keyword>
<gene>
    <name evidence="1" type="ORF">CR513_23622</name>
</gene>
<feature type="non-terminal residue" evidence="1">
    <location>
        <position position="1"/>
    </location>
</feature>
<comment type="caution">
    <text evidence="1">The sequence shown here is derived from an EMBL/GenBank/DDBJ whole genome shotgun (WGS) entry which is preliminary data.</text>
</comment>
<reference evidence="1" key="1">
    <citation type="submission" date="2018-05" db="EMBL/GenBank/DDBJ databases">
        <title>Draft genome of Mucuna pruriens seed.</title>
        <authorList>
            <person name="Nnadi N.E."/>
            <person name="Vos R."/>
            <person name="Hasami M.H."/>
            <person name="Devisetty U.K."/>
            <person name="Aguiy J.C."/>
        </authorList>
    </citation>
    <scope>NUCLEOTIDE SEQUENCE [LARGE SCALE GENOMIC DNA]</scope>
    <source>
        <strain evidence="1">JCA_2017</strain>
    </source>
</reference>
<evidence type="ECO:0000313" key="1">
    <source>
        <dbReference type="EMBL" id="RDX94046.1"/>
    </source>
</evidence>
<evidence type="ECO:0000313" key="2">
    <source>
        <dbReference type="Proteomes" id="UP000257109"/>
    </source>
</evidence>